<evidence type="ECO:0000256" key="2">
    <source>
        <dbReference type="ARBA" id="ARBA00022741"/>
    </source>
</evidence>
<dbReference type="SUPFAM" id="SSF52058">
    <property type="entry name" value="L domain-like"/>
    <property type="match status" value="1"/>
</dbReference>
<feature type="domain" description="Disease resistance protein At4g27190-like leucine-rich repeats" evidence="6">
    <location>
        <begin position="1165"/>
        <end position="1284"/>
    </location>
</feature>
<dbReference type="GO" id="GO:0043531">
    <property type="term" value="F:ADP binding"/>
    <property type="evidence" value="ECO:0007669"/>
    <property type="project" value="InterPro"/>
</dbReference>
<evidence type="ECO:0008006" key="9">
    <source>
        <dbReference type="Google" id="ProtNLM"/>
    </source>
</evidence>
<sequence>MDQFVISIGAKISEYAVAPVGRWLIDSFRYSSNIQNMKSEEEKLQDAKTTVLRRVEAARRNGEEIEGAVQRWLTEVGAETENVREVLEVEVKTGCSLGACLDVKRRHQQSRRARKIVQAICNLRTEMGRFDKVSYRPPPQELITLTDPNYVMLASRRRSTEGLLNALRDTNINVIGFWGMGGIGKTTLVKQASRQAREEKLFDEVAIATVTPSPDPKEIQKEIAEMLGLKFDEESVTPIGIPSEGCKLILTSRNRDVLISDMGTQKDFGLGVLSKEEAWSLFEKMGGNSVKDPNILPTATEVAEKCGGLPIALVTVSRALKNKDLHQWKDALRQLKRPVPGQVTDILREVYIPIELSYEHLECEEVKSVFLLCALLRFAFPFADLLNYSYGLGLFDGIITLEDATNRLRTVIRALEDSCLLLRFGPSYFDQFRMHDIVRGVGRHIASKNHNMLVMSDDDGWPDVDVLQRCKAFSILEECVLGDISIIGELKNLQVLRFIASNITQLPREIGLLTRLRMLDLTDCSKLEVIPPNVLSSLAELEELYMGNSFVDWEAEGVHANERKNASLAELKHLSHLITLEIHIRDSNVQPKDLMFEKLERHKIFVGDVWEWDEEHETSRTLKLKLNSHFQSNDGIKMLLKRTKSLFLDELKGIKSVLYDKGPFATRRIGDKRMQHNGLNSGERRCEIEDGYRVLFPQLRKLVLDSLPKLFSFLSRRSLLIISADEITPENNIEFRMPILHEQVVFPKLEELELCLIDLEEMARSSSRLANIQPTPRFQNLSSLIVNGSGKIEYLLSYSTARSMVQLKHLEVSKCKDMDEILTANLEEVPSPKELFPLLEFLWLKHLPVLKRFCIGCNIQFPSLQRLHIDHCPKLMTFICNPVVMEINANETPSNVTQPLFSEEVAFPSLNKLTITHIDNMRTIWHNQVIADSFCKLQEMRVEACANLSSIFPTKILKILKCLQTLTINDCGSLREVFDIEGPGFQETSANVTVTQLKLLYLTDLPKLKNIWNKDPQGTFSFQNLREVTAMGCESMKSLFPASVAKNLQLFKHLTIYNCGVEAIIEKEGRAEAATRRVFPKLTSMILERLPKLKRFSPGIDTLEWPSLEKLIVKECDQIEIFTLEKSTHEIDQQRQLETAIQQPLFMVEEDAFPNLKDLELDLNHIIWPSQFWEELFCKLRVLKVVCNEDTSAFSPNFFGRLHNLEKLVVVESCWEEIFRYEVLVGQENQARNLTHLRDLELFKLPMLTHLWKEDTHPCPIFHDLEILVVEECAKLKNLVPSSVSFQNLTSLKIFNCSGLINLVTSSTAKSLEQLKKMSVSDCKRITEIIARDIEITQKHTNSHTRIDKLTTQVEHKGIQKSPPNVIQHGIQSKKLATYQNPPKDKSC</sequence>
<evidence type="ECO:0000259" key="6">
    <source>
        <dbReference type="Pfam" id="PF23247"/>
    </source>
</evidence>
<feature type="domain" description="Disease resistance protein At4g27190-like leucine-rich repeats" evidence="6">
    <location>
        <begin position="775"/>
        <end position="877"/>
    </location>
</feature>
<dbReference type="InterPro" id="IPR042197">
    <property type="entry name" value="Apaf_helical"/>
</dbReference>
<dbReference type="InterPro" id="IPR050905">
    <property type="entry name" value="Plant_NBS-LRR"/>
</dbReference>
<evidence type="ECO:0000256" key="3">
    <source>
        <dbReference type="ARBA" id="ARBA00022821"/>
    </source>
</evidence>
<dbReference type="SUPFAM" id="SSF52540">
    <property type="entry name" value="P-loop containing nucleoside triphosphate hydrolases"/>
    <property type="match status" value="1"/>
</dbReference>
<proteinExistence type="inferred from homology"/>
<name>A0A6A1US90_9ROSI</name>
<dbReference type="OrthoDB" id="1579323at2759"/>
<dbReference type="InterPro" id="IPR002182">
    <property type="entry name" value="NB-ARC"/>
</dbReference>
<dbReference type="Proteomes" id="UP000516437">
    <property type="component" value="Chromosome 8"/>
</dbReference>
<keyword evidence="3" id="KW-0611">Plant defense</keyword>
<evidence type="ECO:0000256" key="4">
    <source>
        <dbReference type="ARBA" id="ARBA00022840"/>
    </source>
</evidence>
<dbReference type="Pfam" id="PF23247">
    <property type="entry name" value="LRR_RPS2"/>
    <property type="match status" value="3"/>
</dbReference>
<keyword evidence="4" id="KW-0067">ATP-binding</keyword>
<dbReference type="InterPro" id="IPR057135">
    <property type="entry name" value="At4g27190-like_LRR"/>
</dbReference>
<comment type="caution">
    <text evidence="7">The sequence shown here is derived from an EMBL/GenBank/DDBJ whole genome shotgun (WGS) entry which is preliminary data.</text>
</comment>
<organism evidence="7 8">
    <name type="scientific">Morella rubra</name>
    <name type="common">Chinese bayberry</name>
    <dbReference type="NCBI Taxonomy" id="262757"/>
    <lineage>
        <taxon>Eukaryota</taxon>
        <taxon>Viridiplantae</taxon>
        <taxon>Streptophyta</taxon>
        <taxon>Embryophyta</taxon>
        <taxon>Tracheophyta</taxon>
        <taxon>Spermatophyta</taxon>
        <taxon>Magnoliopsida</taxon>
        <taxon>eudicotyledons</taxon>
        <taxon>Gunneridae</taxon>
        <taxon>Pentapetalae</taxon>
        <taxon>rosids</taxon>
        <taxon>fabids</taxon>
        <taxon>Fagales</taxon>
        <taxon>Myricaceae</taxon>
        <taxon>Morella</taxon>
    </lineage>
</organism>
<dbReference type="GO" id="GO:0006952">
    <property type="term" value="P:defense response"/>
    <property type="evidence" value="ECO:0007669"/>
    <property type="project" value="UniProtKB-KW"/>
</dbReference>
<accession>A0A6A1US90</accession>
<feature type="domain" description="NB-ARC" evidence="5">
    <location>
        <begin position="161"/>
        <end position="233"/>
    </location>
</feature>
<dbReference type="PANTHER" id="PTHR33463:SF198">
    <property type="entry name" value="RPP4C3"/>
    <property type="match status" value="1"/>
</dbReference>
<dbReference type="Gene3D" id="1.10.8.430">
    <property type="entry name" value="Helical domain of apoptotic protease-activating factors"/>
    <property type="match status" value="1"/>
</dbReference>
<evidence type="ECO:0000313" key="7">
    <source>
        <dbReference type="EMBL" id="KAB1203143.1"/>
    </source>
</evidence>
<dbReference type="SUPFAM" id="SSF52047">
    <property type="entry name" value="RNI-like"/>
    <property type="match status" value="1"/>
</dbReference>
<comment type="similarity">
    <text evidence="1">Belongs to the disease resistance NB-LRR family.</text>
</comment>
<dbReference type="Gene3D" id="3.40.50.300">
    <property type="entry name" value="P-loop containing nucleotide triphosphate hydrolases"/>
    <property type="match status" value="1"/>
</dbReference>
<dbReference type="Gene3D" id="3.80.10.10">
    <property type="entry name" value="Ribonuclease Inhibitor"/>
    <property type="match status" value="4"/>
</dbReference>
<dbReference type="InterPro" id="IPR032675">
    <property type="entry name" value="LRR_dom_sf"/>
</dbReference>
<dbReference type="Pfam" id="PF00931">
    <property type="entry name" value="NB-ARC"/>
    <property type="match status" value="1"/>
</dbReference>
<evidence type="ECO:0000313" key="8">
    <source>
        <dbReference type="Proteomes" id="UP000516437"/>
    </source>
</evidence>
<evidence type="ECO:0000256" key="1">
    <source>
        <dbReference type="ARBA" id="ARBA00008894"/>
    </source>
</evidence>
<dbReference type="InterPro" id="IPR027417">
    <property type="entry name" value="P-loop_NTPase"/>
</dbReference>
<dbReference type="PANTHER" id="PTHR33463">
    <property type="entry name" value="NB-ARC DOMAIN-CONTAINING PROTEIN-RELATED"/>
    <property type="match status" value="1"/>
</dbReference>
<keyword evidence="8" id="KW-1185">Reference proteome</keyword>
<evidence type="ECO:0000259" key="5">
    <source>
        <dbReference type="Pfam" id="PF00931"/>
    </source>
</evidence>
<reference evidence="7 8" key="1">
    <citation type="journal article" date="2019" name="Plant Biotechnol. J.">
        <title>The red bayberry genome and genetic basis of sex determination.</title>
        <authorList>
            <person name="Jia H.M."/>
            <person name="Jia H.J."/>
            <person name="Cai Q.L."/>
            <person name="Wang Y."/>
            <person name="Zhao H.B."/>
            <person name="Yang W.F."/>
            <person name="Wang G.Y."/>
            <person name="Li Y.H."/>
            <person name="Zhan D.L."/>
            <person name="Shen Y.T."/>
            <person name="Niu Q.F."/>
            <person name="Chang L."/>
            <person name="Qiu J."/>
            <person name="Zhao L."/>
            <person name="Xie H.B."/>
            <person name="Fu W.Y."/>
            <person name="Jin J."/>
            <person name="Li X.W."/>
            <person name="Jiao Y."/>
            <person name="Zhou C.C."/>
            <person name="Tu T."/>
            <person name="Chai C.Y."/>
            <person name="Gao J.L."/>
            <person name="Fan L.J."/>
            <person name="van de Weg E."/>
            <person name="Wang J.Y."/>
            <person name="Gao Z.S."/>
        </authorList>
    </citation>
    <scope>NUCLEOTIDE SEQUENCE [LARGE SCALE GENOMIC DNA]</scope>
    <source>
        <tissue evidence="7">Leaves</tissue>
    </source>
</reference>
<dbReference type="EMBL" id="RXIC02000026">
    <property type="protein sequence ID" value="KAB1203143.1"/>
    <property type="molecule type" value="Genomic_DNA"/>
</dbReference>
<dbReference type="GO" id="GO:0005524">
    <property type="term" value="F:ATP binding"/>
    <property type="evidence" value="ECO:0007669"/>
    <property type="project" value="UniProtKB-KW"/>
</dbReference>
<feature type="domain" description="Disease resistance protein At4g27190-like leucine-rich repeats" evidence="6">
    <location>
        <begin position="911"/>
        <end position="1060"/>
    </location>
</feature>
<gene>
    <name evidence="7" type="ORF">CJ030_MR8G027520</name>
</gene>
<protein>
    <recommendedName>
        <fullName evidence="9">NB-ARC domain-containing protein</fullName>
    </recommendedName>
</protein>
<dbReference type="PRINTS" id="PR00364">
    <property type="entry name" value="DISEASERSIST"/>
</dbReference>
<keyword evidence="2" id="KW-0547">Nucleotide-binding</keyword>